<dbReference type="InterPro" id="IPR016024">
    <property type="entry name" value="ARM-type_fold"/>
</dbReference>
<gene>
    <name evidence="1" type="ORF">GCM10022214_29680</name>
</gene>
<dbReference type="PANTHER" id="PTHR12697:SF38">
    <property type="entry name" value="PBS LYASE HEAT DOMAIN PROTEIN REPEAT-CONTAINING PROTEIN"/>
    <property type="match status" value="1"/>
</dbReference>
<dbReference type="InterPro" id="IPR004155">
    <property type="entry name" value="PBS_lyase_HEAT"/>
</dbReference>
<proteinExistence type="predicted"/>
<dbReference type="InterPro" id="IPR011989">
    <property type="entry name" value="ARM-like"/>
</dbReference>
<organism evidence="1 2">
    <name type="scientific">Actinomadura miaoliensis</name>
    <dbReference type="NCBI Taxonomy" id="430685"/>
    <lineage>
        <taxon>Bacteria</taxon>
        <taxon>Bacillati</taxon>
        <taxon>Actinomycetota</taxon>
        <taxon>Actinomycetes</taxon>
        <taxon>Streptosporangiales</taxon>
        <taxon>Thermomonosporaceae</taxon>
        <taxon>Actinomadura</taxon>
    </lineage>
</organism>
<sequence length="451" mass="48080">MGTEHQIAFFVREISEAAPPRRAAAAKGLGRIGRPEHTAVLIAAARDGDPGVRAAAAIGLGRLLAPTRGEPAPRDGRRAVERPVHDLLVELLADPDARVLRRAASAADRLGLTGPAVTAALGRLLRDEEYHVRLNALVALRRLGEPGDVEALVDLLDDPARAVRDFAGVVVWRVLHLREHDDVLLPPLSRVALSGPGRARATALTMVAQRGRRDLAVAALTAAEPEVRQAAARILSRDPRPETADRLLAALDAERDPAVARVLLGVAGQCGDRGLAAAVRWLHDREAGPVAAWAMGRIGTPGAVRRLRALVAGRTAVPPAVRGAAARALGAAGDRHDAESLIALLDDSDGDVRLGALQGLASLDLDGWRARRQRARVVEALLSRWAAHPVLIWYFYSALRHHPETRRPEVRARLRRLVKESAGDGRAAALALLADTDVRAAADALRVLDPG</sequence>
<reference evidence="2" key="1">
    <citation type="journal article" date="2019" name="Int. J. Syst. Evol. Microbiol.">
        <title>The Global Catalogue of Microorganisms (GCM) 10K type strain sequencing project: providing services to taxonomists for standard genome sequencing and annotation.</title>
        <authorList>
            <consortium name="The Broad Institute Genomics Platform"/>
            <consortium name="The Broad Institute Genome Sequencing Center for Infectious Disease"/>
            <person name="Wu L."/>
            <person name="Ma J."/>
        </authorList>
    </citation>
    <scope>NUCLEOTIDE SEQUENCE [LARGE SCALE GENOMIC DNA]</scope>
    <source>
        <strain evidence="2">JCM 16702</strain>
    </source>
</reference>
<dbReference type="SMART" id="SM00567">
    <property type="entry name" value="EZ_HEAT"/>
    <property type="match status" value="7"/>
</dbReference>
<dbReference type="RefSeq" id="WP_344946727.1">
    <property type="nucleotide sequence ID" value="NZ_BAAAZG010000017.1"/>
</dbReference>
<evidence type="ECO:0000313" key="2">
    <source>
        <dbReference type="Proteomes" id="UP001500683"/>
    </source>
</evidence>
<dbReference type="Pfam" id="PF13646">
    <property type="entry name" value="HEAT_2"/>
    <property type="match status" value="3"/>
</dbReference>
<evidence type="ECO:0000313" key="1">
    <source>
        <dbReference type="EMBL" id="GAA4071820.1"/>
    </source>
</evidence>
<keyword evidence="2" id="KW-1185">Reference proteome</keyword>
<dbReference type="SUPFAM" id="SSF48371">
    <property type="entry name" value="ARM repeat"/>
    <property type="match status" value="2"/>
</dbReference>
<dbReference type="Gene3D" id="1.25.10.10">
    <property type="entry name" value="Leucine-rich Repeat Variant"/>
    <property type="match status" value="4"/>
</dbReference>
<protein>
    <recommendedName>
        <fullName evidence="3">HEAT repeat domain-containing protein</fullName>
    </recommendedName>
</protein>
<accession>A0ABP7VPL4</accession>
<dbReference type="PANTHER" id="PTHR12697">
    <property type="entry name" value="PBS LYASE HEAT-LIKE PROTEIN"/>
    <property type="match status" value="1"/>
</dbReference>
<evidence type="ECO:0008006" key="3">
    <source>
        <dbReference type="Google" id="ProtNLM"/>
    </source>
</evidence>
<dbReference type="EMBL" id="BAAAZG010000017">
    <property type="protein sequence ID" value="GAA4071820.1"/>
    <property type="molecule type" value="Genomic_DNA"/>
</dbReference>
<dbReference type="Proteomes" id="UP001500683">
    <property type="component" value="Unassembled WGS sequence"/>
</dbReference>
<comment type="caution">
    <text evidence="1">The sequence shown here is derived from an EMBL/GenBank/DDBJ whole genome shotgun (WGS) entry which is preliminary data.</text>
</comment>
<name>A0ABP7VPL4_9ACTN</name>